<dbReference type="SUPFAM" id="SSF54211">
    <property type="entry name" value="Ribosomal protein S5 domain 2-like"/>
    <property type="match status" value="2"/>
</dbReference>
<dbReference type="FunFam" id="3.30.230.40:FF:000003">
    <property type="entry name" value="Imidazoleglycerol-phosphate dehydratase HisB"/>
    <property type="match status" value="1"/>
</dbReference>
<keyword evidence="5" id="KW-0456">Lyase</keyword>
<evidence type="ECO:0000313" key="6">
    <source>
        <dbReference type="EMBL" id="CAB4928615.1"/>
    </source>
</evidence>
<dbReference type="PROSITE" id="PS00955">
    <property type="entry name" value="IGP_DEHYDRATASE_2"/>
    <property type="match status" value="1"/>
</dbReference>
<organism evidence="6">
    <name type="scientific">freshwater metagenome</name>
    <dbReference type="NCBI Taxonomy" id="449393"/>
    <lineage>
        <taxon>unclassified sequences</taxon>
        <taxon>metagenomes</taxon>
        <taxon>ecological metagenomes</taxon>
    </lineage>
</organism>
<dbReference type="GO" id="GO:0000105">
    <property type="term" value="P:L-histidine biosynthetic process"/>
    <property type="evidence" value="ECO:0007669"/>
    <property type="project" value="UniProtKB-UniPathway"/>
</dbReference>
<protein>
    <recommendedName>
        <fullName evidence="2">Imidazoleglycerol-phosphate dehydratase</fullName>
    </recommendedName>
</protein>
<dbReference type="PANTHER" id="PTHR23133">
    <property type="entry name" value="IMIDAZOLEGLYCEROL-PHOSPHATE DEHYDRATASE HIS7"/>
    <property type="match status" value="1"/>
</dbReference>
<dbReference type="GO" id="GO:0004424">
    <property type="term" value="F:imidazoleglycerol-phosphate dehydratase activity"/>
    <property type="evidence" value="ECO:0007669"/>
    <property type="project" value="InterPro"/>
</dbReference>
<dbReference type="InterPro" id="IPR000807">
    <property type="entry name" value="ImidazoleglycerolP_deHydtase"/>
</dbReference>
<dbReference type="InterPro" id="IPR038494">
    <property type="entry name" value="IGPD_sf"/>
</dbReference>
<dbReference type="FunFam" id="3.30.230.40:FF:000001">
    <property type="entry name" value="Imidazoleglycerol-phosphate dehydratase HisB"/>
    <property type="match status" value="1"/>
</dbReference>
<proteinExistence type="inferred from homology"/>
<reference evidence="6" key="1">
    <citation type="submission" date="2020-05" db="EMBL/GenBank/DDBJ databases">
        <authorList>
            <person name="Chiriac C."/>
            <person name="Salcher M."/>
            <person name="Ghai R."/>
            <person name="Kavagutti S V."/>
        </authorList>
    </citation>
    <scope>NUCLEOTIDE SEQUENCE</scope>
</reference>
<sequence length="205" mass="22118">MSRTGRVERSTKESSVLVTVDLDGSGITDIDTGVPFYDHMLAQLGKHGLFDLTVRTTGDVEVDAHHTVEDTAIALGTAFRQALGDAAGTRRFGDALVPLDETLAQVAVDLSGRPYLVHEEPDLVELIGTYDTSLTRHIFESFVATAQITLHVRVLSGRNTHHIVEAQFKAFARALRDAVALDPRVVGIPSTKGTLSSQDSLGEVK</sequence>
<evidence type="ECO:0000256" key="3">
    <source>
        <dbReference type="ARBA" id="ARBA00022605"/>
    </source>
</evidence>
<dbReference type="AlphaFoldDB" id="A0A6J7ICV5"/>
<dbReference type="EMBL" id="CAFBMR010000117">
    <property type="protein sequence ID" value="CAB4928615.1"/>
    <property type="molecule type" value="Genomic_DNA"/>
</dbReference>
<evidence type="ECO:0000256" key="4">
    <source>
        <dbReference type="ARBA" id="ARBA00023102"/>
    </source>
</evidence>
<gene>
    <name evidence="6" type="ORF">UFOPK3610_01814</name>
</gene>
<dbReference type="NCBIfam" id="NF002114">
    <property type="entry name" value="PRK00951.2-4"/>
    <property type="match status" value="1"/>
</dbReference>
<comment type="pathway">
    <text evidence="1">Amino-acid biosynthesis; L-histidine biosynthesis; L-histidine from 5-phospho-alpha-D-ribose 1-diphosphate: step 6/9.</text>
</comment>
<dbReference type="HAMAP" id="MF_00076">
    <property type="entry name" value="HisB"/>
    <property type="match status" value="1"/>
</dbReference>
<dbReference type="Gene3D" id="3.30.230.40">
    <property type="entry name" value="Imidazole glycerol phosphate dehydratase, domain 1"/>
    <property type="match status" value="2"/>
</dbReference>
<evidence type="ECO:0000256" key="2">
    <source>
        <dbReference type="ARBA" id="ARBA00016664"/>
    </source>
</evidence>
<dbReference type="NCBIfam" id="NF002111">
    <property type="entry name" value="PRK00951.2-1"/>
    <property type="match status" value="1"/>
</dbReference>
<keyword evidence="4" id="KW-0368">Histidine biosynthesis</keyword>
<accession>A0A6J7ICV5</accession>
<evidence type="ECO:0000256" key="1">
    <source>
        <dbReference type="ARBA" id="ARBA00005047"/>
    </source>
</evidence>
<dbReference type="UniPathway" id="UPA00031">
    <property type="reaction ID" value="UER00011"/>
</dbReference>
<dbReference type="NCBIfam" id="NF002110">
    <property type="entry name" value="PRK00951.1-6"/>
    <property type="match status" value="1"/>
</dbReference>
<dbReference type="InterPro" id="IPR020568">
    <property type="entry name" value="Ribosomal_Su5_D2-typ_SF"/>
</dbReference>
<dbReference type="Pfam" id="PF00475">
    <property type="entry name" value="IGPD"/>
    <property type="match status" value="1"/>
</dbReference>
<keyword evidence="3" id="KW-0028">Amino-acid biosynthesis</keyword>
<dbReference type="CDD" id="cd07914">
    <property type="entry name" value="IGPD"/>
    <property type="match status" value="1"/>
</dbReference>
<dbReference type="PANTHER" id="PTHR23133:SF2">
    <property type="entry name" value="IMIDAZOLEGLYCEROL-PHOSPHATE DEHYDRATASE"/>
    <property type="match status" value="1"/>
</dbReference>
<dbReference type="PROSITE" id="PS00954">
    <property type="entry name" value="IGP_DEHYDRATASE_1"/>
    <property type="match status" value="1"/>
</dbReference>
<dbReference type="InterPro" id="IPR020565">
    <property type="entry name" value="ImidazoleglycerP_deHydtase_CS"/>
</dbReference>
<evidence type="ECO:0000256" key="5">
    <source>
        <dbReference type="ARBA" id="ARBA00023239"/>
    </source>
</evidence>
<name>A0A6J7ICV5_9ZZZZ</name>